<comment type="caution">
    <text evidence="3">The sequence shown here is derived from an EMBL/GenBank/DDBJ whole genome shotgun (WGS) entry which is preliminary data.</text>
</comment>
<dbReference type="PANTHER" id="PTHR12161:SF5">
    <property type="entry name" value="IST1 HOMOLOG"/>
    <property type="match status" value="1"/>
</dbReference>
<keyword evidence="4" id="KW-1185">Reference proteome</keyword>
<organism evidence="3 4">
    <name type="scientific">Chlamydomonas eustigma</name>
    <dbReference type="NCBI Taxonomy" id="1157962"/>
    <lineage>
        <taxon>Eukaryota</taxon>
        <taxon>Viridiplantae</taxon>
        <taxon>Chlorophyta</taxon>
        <taxon>core chlorophytes</taxon>
        <taxon>Chlorophyceae</taxon>
        <taxon>CS clade</taxon>
        <taxon>Chlamydomonadales</taxon>
        <taxon>Chlamydomonadaceae</taxon>
        <taxon>Chlamydomonas</taxon>
    </lineage>
</organism>
<dbReference type="GO" id="GO:0015031">
    <property type="term" value="P:protein transport"/>
    <property type="evidence" value="ECO:0007669"/>
    <property type="project" value="InterPro"/>
</dbReference>
<dbReference type="Proteomes" id="UP000232323">
    <property type="component" value="Unassembled WGS sequence"/>
</dbReference>
<dbReference type="InterPro" id="IPR042277">
    <property type="entry name" value="IST1-like"/>
</dbReference>
<dbReference type="InterPro" id="IPR005061">
    <property type="entry name" value="Ist1"/>
</dbReference>
<feature type="region of interest" description="Disordered" evidence="2">
    <location>
        <begin position="192"/>
        <end position="226"/>
    </location>
</feature>
<feature type="compositionally biased region" description="Pro residues" evidence="2">
    <location>
        <begin position="439"/>
        <end position="466"/>
    </location>
</feature>
<evidence type="ECO:0000313" key="3">
    <source>
        <dbReference type="EMBL" id="GAX75877.1"/>
    </source>
</evidence>
<dbReference type="FunFam" id="1.20.1260.60:FF:000002">
    <property type="entry name" value="Vacuolar protein sorting-associated protein IST1"/>
    <property type="match status" value="1"/>
</dbReference>
<protein>
    <recommendedName>
        <fullName evidence="5">IST1-like protein</fullName>
    </recommendedName>
</protein>
<dbReference type="Pfam" id="PF03398">
    <property type="entry name" value="Ist1"/>
    <property type="match status" value="1"/>
</dbReference>
<dbReference type="PANTHER" id="PTHR12161">
    <property type="entry name" value="IST1 FAMILY MEMBER"/>
    <property type="match status" value="1"/>
</dbReference>
<dbReference type="EMBL" id="BEGY01000014">
    <property type="protein sequence ID" value="GAX75877.1"/>
    <property type="molecule type" value="Genomic_DNA"/>
</dbReference>
<feature type="region of interest" description="Disordered" evidence="2">
    <location>
        <begin position="311"/>
        <end position="344"/>
    </location>
</feature>
<dbReference type="OrthoDB" id="29853at2759"/>
<evidence type="ECO:0000256" key="1">
    <source>
        <dbReference type="ARBA" id="ARBA00005536"/>
    </source>
</evidence>
<dbReference type="STRING" id="1157962.A0A250WYF6"/>
<name>A0A250WYF6_9CHLO</name>
<accession>A0A250WYF6</accession>
<reference evidence="3 4" key="1">
    <citation type="submission" date="2017-08" db="EMBL/GenBank/DDBJ databases">
        <title>Acidophilic green algal genome provides insights into adaptation to an acidic environment.</title>
        <authorList>
            <person name="Hirooka S."/>
            <person name="Hirose Y."/>
            <person name="Kanesaki Y."/>
            <person name="Higuchi S."/>
            <person name="Fujiwara T."/>
            <person name="Onuma R."/>
            <person name="Era A."/>
            <person name="Ohbayashi R."/>
            <person name="Uzuka A."/>
            <person name="Nozaki H."/>
            <person name="Yoshikawa H."/>
            <person name="Miyagishima S.Y."/>
        </authorList>
    </citation>
    <scope>NUCLEOTIDE SEQUENCE [LARGE SCALE GENOMIC DNA]</scope>
    <source>
        <strain evidence="3 4">NIES-2499</strain>
    </source>
</reference>
<comment type="similarity">
    <text evidence="1">Belongs to the IST1 family.</text>
</comment>
<proteinExistence type="inferred from homology"/>
<feature type="region of interest" description="Disordered" evidence="2">
    <location>
        <begin position="387"/>
        <end position="480"/>
    </location>
</feature>
<gene>
    <name evidence="3" type="ORF">CEUSTIGMA_g3320.t1</name>
</gene>
<dbReference type="AlphaFoldDB" id="A0A250WYF6"/>
<dbReference type="Gene3D" id="1.20.1260.60">
    <property type="entry name" value="Vacuolar protein sorting-associated protein Ist1"/>
    <property type="match status" value="1"/>
</dbReference>
<feature type="compositionally biased region" description="Basic and acidic residues" evidence="2">
    <location>
        <begin position="426"/>
        <end position="435"/>
    </location>
</feature>
<feature type="compositionally biased region" description="Low complexity" evidence="2">
    <location>
        <begin position="203"/>
        <end position="226"/>
    </location>
</feature>
<evidence type="ECO:0008006" key="5">
    <source>
        <dbReference type="Google" id="ProtNLM"/>
    </source>
</evidence>
<evidence type="ECO:0000256" key="2">
    <source>
        <dbReference type="SAM" id="MobiDB-lite"/>
    </source>
</evidence>
<evidence type="ECO:0000313" key="4">
    <source>
        <dbReference type="Proteomes" id="UP000232323"/>
    </source>
</evidence>
<sequence>MLSGFKVEKCEIQCRLAQGRIKLQRNKRQLQLRANRKEVAELLGGGKQDSARIRVEGVIREELILQAYEILELYLELITVRAQLISKTKEIPRDMVEAISSVVYAAERIGGDLQEMQALRKMFESKYGKEYIKEATSDATCNKWQVNQNLISCLLVEAPAPEKKLATLSEIAQEYRVEWDSSRAEREMLPPKPVISYTPPASPSLASGPAPPQANWNNPQPIQNYASNAAPANHYAAPQGPPVPYTNAAQAAAAAAHAAMLAKAAAEYAAQFAMFQTGVAAPGAAGPSVQLPRSPLTVNTLPGGQMLPHPVPAPGSAPAVHAAGQVERKPGPNGQHLVSQQQGLCHSDSAIQRAYDAAQGPPSKILPPSAPDASVADHNVISYIPLPSAPAPGSSDPHQNAAGYTPPPYVPVEAPAMPPHTQLGADNHHASEADQARPLPLPPATSSLPVPPQGVAPAFTLPPPPTSRSLLPPATEPEDEYEALTKRLNALKNG</sequence>